<dbReference type="GO" id="GO:0003712">
    <property type="term" value="F:transcription coregulator activity"/>
    <property type="evidence" value="ECO:0007669"/>
    <property type="project" value="InterPro"/>
</dbReference>
<keyword evidence="2" id="KW-0732">Signal</keyword>
<sequence length="131" mass="15911">MFSTSILASLALLPNLQLQSKSTQIILMQQIYDDYKRFQMDLEFVQLLANPQYIYQLAIKQYFEDDQFVNYLQYLLYFKRPEFLKYIKYPVCIKMLDCLQNEEFRLQMKDRNFADKISKQIEVTFQILQSK</sequence>
<evidence type="ECO:0000313" key="4">
    <source>
        <dbReference type="Proteomes" id="UP000683925"/>
    </source>
</evidence>
<evidence type="ECO:0000313" key="3">
    <source>
        <dbReference type="EMBL" id="CAD8140433.1"/>
    </source>
</evidence>
<keyword evidence="4" id="KW-1185">Reference proteome</keyword>
<keyword evidence="1" id="KW-0804">Transcription</keyword>
<dbReference type="OMA" id="QGILNQP"/>
<organism evidence="3 4">
    <name type="scientific">Paramecium octaurelia</name>
    <dbReference type="NCBI Taxonomy" id="43137"/>
    <lineage>
        <taxon>Eukaryota</taxon>
        <taxon>Sar</taxon>
        <taxon>Alveolata</taxon>
        <taxon>Ciliophora</taxon>
        <taxon>Intramacronucleata</taxon>
        <taxon>Oligohymenophorea</taxon>
        <taxon>Peniculida</taxon>
        <taxon>Parameciidae</taxon>
        <taxon>Paramecium</taxon>
    </lineage>
</organism>
<proteinExistence type="inferred from homology"/>
<keyword evidence="1" id="KW-0539">Nucleus</keyword>
<comment type="caution">
    <text evidence="3">The sequence shown here is derived from an EMBL/GenBank/DDBJ whole genome shotgun (WGS) entry which is preliminary data.</text>
</comment>
<comment type="similarity">
    <text evidence="1">Belongs to the Mediator complex subunit 31 family.</text>
</comment>
<dbReference type="GO" id="GO:0016592">
    <property type="term" value="C:mediator complex"/>
    <property type="evidence" value="ECO:0007669"/>
    <property type="project" value="InterPro"/>
</dbReference>
<reference evidence="3" key="1">
    <citation type="submission" date="2021-01" db="EMBL/GenBank/DDBJ databases">
        <authorList>
            <consortium name="Genoscope - CEA"/>
            <person name="William W."/>
        </authorList>
    </citation>
    <scope>NUCLEOTIDE SEQUENCE</scope>
</reference>
<dbReference type="Proteomes" id="UP000683925">
    <property type="component" value="Unassembled WGS sequence"/>
</dbReference>
<feature type="signal peptide" evidence="2">
    <location>
        <begin position="1"/>
        <end position="22"/>
    </location>
</feature>
<comment type="subunit">
    <text evidence="1">Component of the Mediator complex.</text>
</comment>
<dbReference type="Pfam" id="PF05669">
    <property type="entry name" value="Med31"/>
    <property type="match status" value="1"/>
</dbReference>
<evidence type="ECO:0000256" key="2">
    <source>
        <dbReference type="SAM" id="SignalP"/>
    </source>
</evidence>
<name>A0A8S1SIZ0_PAROT</name>
<comment type="subcellular location">
    <subcellularLocation>
        <location evidence="1">Nucleus</location>
    </subcellularLocation>
</comment>
<protein>
    <recommendedName>
        <fullName evidence="1">Mediator of RNA polymerase II transcription subunit 31</fullName>
    </recommendedName>
</protein>
<comment type="function">
    <text evidence="1">Component of the Mediator complex, a coactivator involved in the regulated transcription of nearly all RNA polymerase II-dependent genes. Mediator functions as a bridge to convey information from gene-specific regulatory proteins to the basal RNA polymerase II transcription machinery. Mediator is recruited to promoters by direct interactions with regulatory proteins and serves as a scaffold for the assembly of a functional preinitiation complex with RNA polymerase II and the general transcription factors.</text>
</comment>
<feature type="chain" id="PRO_5035885322" description="Mediator of RNA polymerase II transcription subunit 31" evidence="2">
    <location>
        <begin position="23"/>
        <end position="131"/>
    </location>
</feature>
<accession>A0A8S1SIZ0</accession>
<dbReference type="PANTHER" id="PTHR13186">
    <property type="entry name" value="MEDIATOR OF RNA POLYMERASE II TRANSCRIPTION SUBUNIT 31"/>
    <property type="match status" value="1"/>
</dbReference>
<evidence type="ECO:0000256" key="1">
    <source>
        <dbReference type="RuleBase" id="RU364129"/>
    </source>
</evidence>
<dbReference type="AlphaFoldDB" id="A0A8S1SIZ0"/>
<keyword evidence="1" id="KW-0805">Transcription regulation</keyword>
<dbReference type="InterPro" id="IPR008831">
    <property type="entry name" value="Mediator_Med31"/>
</dbReference>
<dbReference type="OrthoDB" id="10257739at2759"/>
<keyword evidence="1" id="KW-0010">Activator</keyword>
<gene>
    <name evidence="3" type="ORF">POCTA_138.1.T0110428</name>
</gene>
<dbReference type="EMBL" id="CAJJDP010000010">
    <property type="protein sequence ID" value="CAD8140433.1"/>
    <property type="molecule type" value="Genomic_DNA"/>
</dbReference>
<dbReference type="GO" id="GO:0006355">
    <property type="term" value="P:regulation of DNA-templated transcription"/>
    <property type="evidence" value="ECO:0007669"/>
    <property type="project" value="InterPro"/>
</dbReference>